<dbReference type="Proteomes" id="UP000429607">
    <property type="component" value="Unassembled WGS sequence"/>
</dbReference>
<reference evidence="5 7" key="1">
    <citation type="submission" date="2018-09" db="EMBL/GenBank/DDBJ databases">
        <title>Genomic investigation of the strawberry pathogen Phytophthora fragariae indicates pathogenicity is determined by transcriptional variation in three key races.</title>
        <authorList>
            <person name="Adams T.M."/>
            <person name="Armitage A.D."/>
            <person name="Sobczyk M.K."/>
            <person name="Bates H.J."/>
            <person name="Dunwell J.M."/>
            <person name="Nellist C.F."/>
            <person name="Harrison R.J."/>
        </authorList>
    </citation>
    <scope>NUCLEOTIDE SEQUENCE [LARGE SCALE GENOMIC DNA]</scope>
    <source>
        <strain evidence="3 5">SCRP249</strain>
        <strain evidence="2 7">SCRP324</strain>
        <strain evidence="4 6">SCRP333</strain>
    </source>
</reference>
<sequence>MRLRLFIKSAARLLLLLLLHCANAIRENLHNSSTREKTLSTTKLQNCATGSFQLVSSFCTLQLWYS</sequence>
<feature type="signal peptide" evidence="1">
    <location>
        <begin position="1"/>
        <end position="24"/>
    </location>
</feature>
<keyword evidence="6" id="KW-1185">Reference proteome</keyword>
<evidence type="ECO:0000313" key="4">
    <source>
        <dbReference type="EMBL" id="KAE9334476.1"/>
    </source>
</evidence>
<dbReference type="Proteomes" id="UP000435112">
    <property type="component" value="Unassembled WGS sequence"/>
</dbReference>
<gene>
    <name evidence="3" type="ORF">PR001_g16841</name>
    <name evidence="2" type="ORF">PR002_g21485</name>
    <name evidence="4" type="ORF">PR003_g13495</name>
</gene>
<accession>A0A6A3KWS6</accession>
<evidence type="ECO:0000313" key="5">
    <source>
        <dbReference type="Proteomes" id="UP000429607"/>
    </source>
</evidence>
<dbReference type="EMBL" id="QXFV01001355">
    <property type="protein sequence ID" value="KAE9007954.1"/>
    <property type="molecule type" value="Genomic_DNA"/>
</dbReference>
<evidence type="ECO:0000256" key="1">
    <source>
        <dbReference type="SAM" id="SignalP"/>
    </source>
</evidence>
<evidence type="ECO:0008006" key="8">
    <source>
        <dbReference type="Google" id="ProtNLM"/>
    </source>
</evidence>
<dbReference type="EMBL" id="QXFU01002178">
    <property type="protein sequence ID" value="KAE8989307.1"/>
    <property type="molecule type" value="Genomic_DNA"/>
</dbReference>
<comment type="caution">
    <text evidence="3">The sequence shown here is derived from an EMBL/GenBank/DDBJ whole genome shotgun (WGS) entry which is preliminary data.</text>
</comment>
<evidence type="ECO:0000313" key="7">
    <source>
        <dbReference type="Proteomes" id="UP000435112"/>
    </source>
</evidence>
<dbReference type="Proteomes" id="UP000434957">
    <property type="component" value="Unassembled WGS sequence"/>
</dbReference>
<proteinExistence type="predicted"/>
<feature type="chain" id="PRO_5036164831" description="RxLR effector protein" evidence="1">
    <location>
        <begin position="25"/>
        <end position="66"/>
    </location>
</feature>
<dbReference type="AlphaFoldDB" id="A0A6A3KWS6"/>
<name>A0A6A3KWS6_9STRA</name>
<dbReference type="EMBL" id="QXFT01000854">
    <property type="protein sequence ID" value="KAE9334476.1"/>
    <property type="molecule type" value="Genomic_DNA"/>
</dbReference>
<evidence type="ECO:0000313" key="3">
    <source>
        <dbReference type="EMBL" id="KAE9007954.1"/>
    </source>
</evidence>
<organism evidence="3 5">
    <name type="scientific">Phytophthora rubi</name>
    <dbReference type="NCBI Taxonomy" id="129364"/>
    <lineage>
        <taxon>Eukaryota</taxon>
        <taxon>Sar</taxon>
        <taxon>Stramenopiles</taxon>
        <taxon>Oomycota</taxon>
        <taxon>Peronosporomycetes</taxon>
        <taxon>Peronosporales</taxon>
        <taxon>Peronosporaceae</taxon>
        <taxon>Phytophthora</taxon>
    </lineage>
</organism>
<evidence type="ECO:0000313" key="6">
    <source>
        <dbReference type="Proteomes" id="UP000434957"/>
    </source>
</evidence>
<keyword evidence="1" id="KW-0732">Signal</keyword>
<evidence type="ECO:0000313" key="2">
    <source>
        <dbReference type="EMBL" id="KAE8989307.1"/>
    </source>
</evidence>
<protein>
    <recommendedName>
        <fullName evidence="8">RxLR effector protein</fullName>
    </recommendedName>
</protein>